<dbReference type="PANTHER" id="PTHR10871:SF1">
    <property type="entry name" value="SMALL RIBOSOMAL SUBUNIT PROTEIN US13M"/>
    <property type="match status" value="1"/>
</dbReference>
<dbReference type="InterPro" id="IPR010979">
    <property type="entry name" value="Ribosomal_uS13-like_H2TH"/>
</dbReference>
<dbReference type="PROSITE" id="PS00646">
    <property type="entry name" value="RIBOSOMAL_S13_1"/>
    <property type="match status" value="1"/>
</dbReference>
<dbReference type="PANTHER" id="PTHR10871">
    <property type="entry name" value="30S RIBOSOMAL PROTEIN S13/40S RIBOSOMAL PROTEIN S18"/>
    <property type="match status" value="1"/>
</dbReference>
<comment type="caution">
    <text evidence="4">The sequence shown here is derived from an EMBL/GenBank/DDBJ whole genome shotgun (WGS) entry which is preliminary data.</text>
</comment>
<accession>A0A9N9LE07</accession>
<dbReference type="GO" id="GO:0003723">
    <property type="term" value="F:RNA binding"/>
    <property type="evidence" value="ECO:0007669"/>
    <property type="project" value="InterPro"/>
</dbReference>
<evidence type="ECO:0000256" key="1">
    <source>
        <dbReference type="ARBA" id="ARBA00008080"/>
    </source>
</evidence>
<dbReference type="AlphaFoldDB" id="A0A9N9LE07"/>
<dbReference type="GO" id="GO:0006412">
    <property type="term" value="P:translation"/>
    <property type="evidence" value="ECO:0007669"/>
    <property type="project" value="InterPro"/>
</dbReference>
<dbReference type="GO" id="GO:0003735">
    <property type="term" value="F:structural constituent of ribosome"/>
    <property type="evidence" value="ECO:0007669"/>
    <property type="project" value="InterPro"/>
</dbReference>
<dbReference type="Gene3D" id="4.10.910.10">
    <property type="entry name" value="30s ribosomal protein s13, domain 2"/>
    <property type="match status" value="1"/>
</dbReference>
<reference evidence="4" key="1">
    <citation type="submission" date="2021-07" db="EMBL/GenBank/DDBJ databases">
        <authorList>
            <person name="Durling M."/>
        </authorList>
    </citation>
    <scope>NUCLEOTIDE SEQUENCE</scope>
</reference>
<keyword evidence="2" id="KW-0689">Ribosomal protein</keyword>
<dbReference type="InterPro" id="IPR001892">
    <property type="entry name" value="Ribosomal_uS13"/>
</dbReference>
<dbReference type="PROSITE" id="PS50159">
    <property type="entry name" value="RIBOSOMAL_S13_2"/>
    <property type="match status" value="1"/>
</dbReference>
<protein>
    <recommendedName>
        <fullName evidence="6">Ribosomal protein S13</fullName>
    </recommendedName>
</protein>
<dbReference type="InterPro" id="IPR018269">
    <property type="entry name" value="Ribosomal_uS13_CS"/>
</dbReference>
<sequence length="172" mass="19438">MFVPEKCPSADHVAILYMRRPGGFIPGEEFGATTTSNPWNCPGDSYDSFHTATMVFLLGINFPEHRLLKHSLETFYGIGTQHSTRILAKFSIFQRATVGSIHPKTITAITAELSNMTIETDLRKKVRENIARLKDMGSYRGRRHAMGLPVRGQRTRSQILTARKLNRTDRFG</sequence>
<dbReference type="GO" id="GO:0015935">
    <property type="term" value="C:small ribosomal subunit"/>
    <property type="evidence" value="ECO:0007669"/>
    <property type="project" value="TreeGrafter"/>
</dbReference>
<comment type="similarity">
    <text evidence="1">Belongs to the universal ribosomal protein uS13 family.</text>
</comment>
<dbReference type="Gene3D" id="1.10.8.50">
    <property type="match status" value="1"/>
</dbReference>
<organism evidence="4 5">
    <name type="scientific">Hymenoscyphus albidus</name>
    <dbReference type="NCBI Taxonomy" id="595503"/>
    <lineage>
        <taxon>Eukaryota</taxon>
        <taxon>Fungi</taxon>
        <taxon>Dikarya</taxon>
        <taxon>Ascomycota</taxon>
        <taxon>Pezizomycotina</taxon>
        <taxon>Leotiomycetes</taxon>
        <taxon>Helotiales</taxon>
        <taxon>Helotiaceae</taxon>
        <taxon>Hymenoscyphus</taxon>
    </lineage>
</organism>
<evidence type="ECO:0000256" key="3">
    <source>
        <dbReference type="ARBA" id="ARBA00023274"/>
    </source>
</evidence>
<dbReference type="SUPFAM" id="SSF46946">
    <property type="entry name" value="S13-like H2TH domain"/>
    <property type="match status" value="1"/>
</dbReference>
<dbReference type="InterPro" id="IPR027437">
    <property type="entry name" value="Rbsml_uS13_C"/>
</dbReference>
<dbReference type="GO" id="GO:0005739">
    <property type="term" value="C:mitochondrion"/>
    <property type="evidence" value="ECO:0007669"/>
    <property type="project" value="TreeGrafter"/>
</dbReference>
<name>A0A9N9LE07_9HELO</name>
<evidence type="ECO:0000313" key="5">
    <source>
        <dbReference type="Proteomes" id="UP000701801"/>
    </source>
</evidence>
<gene>
    <name evidence="4" type="ORF">HYALB_00000928</name>
</gene>
<dbReference type="Pfam" id="PF00416">
    <property type="entry name" value="Ribosomal_S13"/>
    <property type="match status" value="1"/>
</dbReference>
<evidence type="ECO:0000313" key="4">
    <source>
        <dbReference type="EMBL" id="CAG8970947.1"/>
    </source>
</evidence>
<keyword evidence="3" id="KW-0687">Ribonucleoprotein</keyword>
<evidence type="ECO:0008006" key="6">
    <source>
        <dbReference type="Google" id="ProtNLM"/>
    </source>
</evidence>
<dbReference type="Proteomes" id="UP000701801">
    <property type="component" value="Unassembled WGS sequence"/>
</dbReference>
<evidence type="ECO:0000256" key="2">
    <source>
        <dbReference type="ARBA" id="ARBA00022980"/>
    </source>
</evidence>
<keyword evidence="5" id="KW-1185">Reference proteome</keyword>
<dbReference type="EMBL" id="CAJVRM010000003">
    <property type="protein sequence ID" value="CAG8970947.1"/>
    <property type="molecule type" value="Genomic_DNA"/>
</dbReference>
<proteinExistence type="inferred from homology"/>
<dbReference type="OrthoDB" id="525520at2759"/>